<dbReference type="InterPro" id="IPR025877">
    <property type="entry name" value="MobA-like_NTP_Trfase"/>
</dbReference>
<feature type="domain" description="MobA-like NTP transferase" evidence="9">
    <location>
        <begin position="9"/>
        <end position="150"/>
    </location>
</feature>
<evidence type="ECO:0000256" key="3">
    <source>
        <dbReference type="ARBA" id="ARBA00022723"/>
    </source>
</evidence>
<keyword evidence="2 8" id="KW-0808">Transferase</keyword>
<evidence type="ECO:0000256" key="4">
    <source>
        <dbReference type="ARBA" id="ARBA00022741"/>
    </source>
</evidence>
<dbReference type="EC" id="2.7.7.77" evidence="8"/>
<proteinExistence type="inferred from homology"/>
<feature type="binding site" evidence="8">
    <location>
        <position position="103"/>
    </location>
    <ligand>
        <name>Mg(2+)</name>
        <dbReference type="ChEBI" id="CHEBI:18420"/>
    </ligand>
</feature>
<keyword evidence="3 8" id="KW-0479">Metal-binding</keyword>
<feature type="binding site" evidence="8">
    <location>
        <position position="25"/>
    </location>
    <ligand>
        <name>GTP</name>
        <dbReference type="ChEBI" id="CHEBI:37565"/>
    </ligand>
</feature>
<keyword evidence="10" id="KW-0548">Nucleotidyltransferase</keyword>
<dbReference type="Gene3D" id="3.90.550.10">
    <property type="entry name" value="Spore Coat Polysaccharide Biosynthesis Protein SpsA, Chain A"/>
    <property type="match status" value="1"/>
</dbReference>
<comment type="function">
    <text evidence="8">Transfers a GMP moiety from GTP to Mo-molybdopterin (Mo-MPT) cofactor (Moco or molybdenum cofactor) to form Mo-molybdopterin guanine dinucleotide (Mo-MGD) cofactor.</text>
</comment>
<comment type="catalytic activity">
    <reaction evidence="8">
        <text>Mo-molybdopterin + GTP + H(+) = Mo-molybdopterin guanine dinucleotide + diphosphate</text>
        <dbReference type="Rhea" id="RHEA:34243"/>
        <dbReference type="ChEBI" id="CHEBI:15378"/>
        <dbReference type="ChEBI" id="CHEBI:33019"/>
        <dbReference type="ChEBI" id="CHEBI:37565"/>
        <dbReference type="ChEBI" id="CHEBI:71302"/>
        <dbReference type="ChEBI" id="CHEBI:71310"/>
        <dbReference type="EC" id="2.7.7.77"/>
    </reaction>
</comment>
<dbReference type="GO" id="GO:0046872">
    <property type="term" value="F:metal ion binding"/>
    <property type="evidence" value="ECO:0007669"/>
    <property type="project" value="UniProtKB-KW"/>
</dbReference>
<keyword evidence="4 8" id="KW-0547">Nucleotide-binding</keyword>
<dbReference type="PANTHER" id="PTHR19136">
    <property type="entry name" value="MOLYBDENUM COFACTOR GUANYLYLTRANSFERASE"/>
    <property type="match status" value="1"/>
</dbReference>
<keyword evidence="11" id="KW-1185">Reference proteome</keyword>
<evidence type="ECO:0000313" key="11">
    <source>
        <dbReference type="Proteomes" id="UP000216151"/>
    </source>
</evidence>
<dbReference type="OrthoDB" id="9788394at2"/>
<feature type="binding site" evidence="8">
    <location>
        <position position="71"/>
    </location>
    <ligand>
        <name>GTP</name>
        <dbReference type="ChEBI" id="CHEBI:37565"/>
    </ligand>
</feature>
<comment type="caution">
    <text evidence="10">The sequence shown here is derived from an EMBL/GenBank/DDBJ whole genome shotgun (WGS) entry which is preliminary data.</text>
</comment>
<dbReference type="InterPro" id="IPR013482">
    <property type="entry name" value="Molybde_CF_guanTrfase"/>
</dbReference>
<evidence type="ECO:0000256" key="2">
    <source>
        <dbReference type="ARBA" id="ARBA00022679"/>
    </source>
</evidence>
<evidence type="ECO:0000256" key="1">
    <source>
        <dbReference type="ARBA" id="ARBA00022490"/>
    </source>
</evidence>
<dbReference type="PANTHER" id="PTHR19136:SF81">
    <property type="entry name" value="MOLYBDENUM COFACTOR GUANYLYLTRANSFERASE"/>
    <property type="match status" value="1"/>
</dbReference>
<dbReference type="RefSeq" id="WP_095350101.1">
    <property type="nucleotide sequence ID" value="NZ_JBDNMF010000001.1"/>
</dbReference>
<dbReference type="GO" id="GO:0005737">
    <property type="term" value="C:cytoplasm"/>
    <property type="evidence" value="ECO:0007669"/>
    <property type="project" value="UniProtKB-SubCell"/>
</dbReference>
<comment type="cofactor">
    <cofactor evidence="8">
        <name>Mg(2+)</name>
        <dbReference type="ChEBI" id="CHEBI:18420"/>
    </cofactor>
</comment>
<evidence type="ECO:0000256" key="5">
    <source>
        <dbReference type="ARBA" id="ARBA00022842"/>
    </source>
</evidence>
<dbReference type="HAMAP" id="MF_00316">
    <property type="entry name" value="MobA"/>
    <property type="match status" value="1"/>
</dbReference>
<keyword evidence="7 8" id="KW-0501">Molybdenum cofactor biosynthesis</keyword>
<accession>A0A269XWJ0</accession>
<comment type="similarity">
    <text evidence="8">Belongs to the MobA family.</text>
</comment>
<evidence type="ECO:0000256" key="7">
    <source>
        <dbReference type="ARBA" id="ARBA00023150"/>
    </source>
</evidence>
<dbReference type="AlphaFoldDB" id="A0A269XWJ0"/>
<dbReference type="InterPro" id="IPR029044">
    <property type="entry name" value="Nucleotide-diphossugar_trans"/>
</dbReference>
<dbReference type="EMBL" id="NCXK01000016">
    <property type="protein sequence ID" value="PAK77590.1"/>
    <property type="molecule type" value="Genomic_DNA"/>
</dbReference>
<dbReference type="CDD" id="cd02503">
    <property type="entry name" value="MobA"/>
    <property type="match status" value="1"/>
</dbReference>
<evidence type="ECO:0000259" key="9">
    <source>
        <dbReference type="Pfam" id="PF12804"/>
    </source>
</evidence>
<reference evidence="10 11" key="1">
    <citation type="submission" date="2017-04" db="EMBL/GenBank/DDBJ databases">
        <title>Kefir bacterial isolates.</title>
        <authorList>
            <person name="Kim Y."/>
            <person name="Blasche S."/>
            <person name="Patil K.R."/>
        </authorList>
    </citation>
    <scope>NUCLEOTIDE SEQUENCE [LARGE SCALE GENOMIC DNA]</scope>
    <source>
        <strain evidence="10 11">KR</strain>
    </source>
</reference>
<gene>
    <name evidence="8" type="primary">mobA</name>
    <name evidence="10" type="ORF">B8X00_10260</name>
</gene>
<feature type="binding site" evidence="8">
    <location>
        <begin position="12"/>
        <end position="14"/>
    </location>
    <ligand>
        <name>GTP</name>
        <dbReference type="ChEBI" id="CHEBI:37565"/>
    </ligand>
</feature>
<comment type="domain">
    <text evidence="8">The N-terminal domain determines nucleotide recognition and specific binding, while the C-terminal domain determines the specific binding to the target protein.</text>
</comment>
<evidence type="ECO:0000313" key="10">
    <source>
        <dbReference type="EMBL" id="PAK77590.1"/>
    </source>
</evidence>
<dbReference type="SUPFAM" id="SSF53448">
    <property type="entry name" value="Nucleotide-diphospho-sugar transferases"/>
    <property type="match status" value="1"/>
</dbReference>
<evidence type="ECO:0000256" key="8">
    <source>
        <dbReference type="HAMAP-Rule" id="MF_00316"/>
    </source>
</evidence>
<keyword evidence="6 8" id="KW-0342">GTP-binding</keyword>
<protein>
    <recommendedName>
        <fullName evidence="8">Molybdenum cofactor guanylyltransferase</fullName>
        <shortName evidence="8">MoCo guanylyltransferase</shortName>
        <ecNumber evidence="8">2.7.7.77</ecNumber>
    </recommendedName>
    <alternativeName>
        <fullName evidence="8">GTP:molybdopterin guanylyltransferase</fullName>
    </alternativeName>
    <alternativeName>
        <fullName evidence="8">Mo-MPT guanylyltransferase</fullName>
    </alternativeName>
    <alternativeName>
        <fullName evidence="8">Molybdopterin guanylyltransferase</fullName>
    </alternativeName>
    <alternativeName>
        <fullName evidence="8">Molybdopterin-guanine dinucleotide synthase</fullName>
        <shortName evidence="8">MGD synthase</shortName>
    </alternativeName>
</protein>
<dbReference type="GO" id="GO:0061603">
    <property type="term" value="F:molybdenum cofactor guanylyltransferase activity"/>
    <property type="evidence" value="ECO:0007669"/>
    <property type="project" value="UniProtKB-EC"/>
</dbReference>
<dbReference type="Proteomes" id="UP000216151">
    <property type="component" value="Unassembled WGS sequence"/>
</dbReference>
<sequence length="212" mass="23087">MQHTLKIAGLVLAGGQGRRMHYADKAFMDIEHKPCIDWVITRLEQQCSGIAISANGNPQRFSAWHYPVLPDTYFDVGPLAGLLSGLEWAEAAGFDALLSVPVDTPFIPHDLAGTLLPVPSYAVYAEQRHSLVALWPVTQARAVLAAQLASVTEQNRKQTTRVCTLAYALNAQAIDFSHLYPSDPFVNINTPEDLHEVRSLGQAQSGSNCHGA</sequence>
<dbReference type="GO" id="GO:0005525">
    <property type="term" value="F:GTP binding"/>
    <property type="evidence" value="ECO:0007669"/>
    <property type="project" value="UniProtKB-UniRule"/>
</dbReference>
<comment type="caution">
    <text evidence="8">Lacks conserved residue(s) required for the propagation of feature annotation.</text>
</comment>
<comment type="subcellular location">
    <subcellularLocation>
        <location evidence="8">Cytoplasm</location>
    </subcellularLocation>
</comment>
<feature type="binding site" evidence="8">
    <location>
        <position position="103"/>
    </location>
    <ligand>
        <name>GTP</name>
        <dbReference type="ChEBI" id="CHEBI:37565"/>
    </ligand>
</feature>
<dbReference type="Pfam" id="PF12804">
    <property type="entry name" value="NTP_transf_3"/>
    <property type="match status" value="1"/>
</dbReference>
<organism evidence="10 11">
    <name type="scientific">Acetobacter fabarum</name>
    <dbReference type="NCBI Taxonomy" id="483199"/>
    <lineage>
        <taxon>Bacteria</taxon>
        <taxon>Pseudomonadati</taxon>
        <taxon>Pseudomonadota</taxon>
        <taxon>Alphaproteobacteria</taxon>
        <taxon>Acetobacterales</taxon>
        <taxon>Acetobacteraceae</taxon>
        <taxon>Acetobacter</taxon>
    </lineage>
</organism>
<dbReference type="GO" id="GO:1902758">
    <property type="term" value="P:bis(molybdopterin guanine dinucleotide)molybdenum biosynthetic process"/>
    <property type="evidence" value="ECO:0007669"/>
    <property type="project" value="TreeGrafter"/>
</dbReference>
<comment type="subunit">
    <text evidence="8">Monomer.</text>
</comment>
<keyword evidence="1 8" id="KW-0963">Cytoplasm</keyword>
<keyword evidence="5 8" id="KW-0460">Magnesium</keyword>
<evidence type="ECO:0000256" key="6">
    <source>
        <dbReference type="ARBA" id="ARBA00023134"/>
    </source>
</evidence>
<name>A0A269XWJ0_9PROT</name>